<protein>
    <submittedName>
        <fullName evidence="2">Formylglycine-generating enzyme family protein</fullName>
    </submittedName>
</protein>
<dbReference type="PANTHER" id="PTHR23150:SF19">
    <property type="entry name" value="FORMYLGLYCINE-GENERATING ENZYME"/>
    <property type="match status" value="1"/>
</dbReference>
<sequence length="377" mass="41029">MDNEIDNSMNRSSQAEELKACCAAQRNAAFSAEPQAAGGKQPASVGCSEVHASYHLTQDADSPYSSAAAGAALRLLDHTGLLSSEGAIAQHTASEHFVHLDGGSFWMGTEDAEAFPADGEGPMRQVNVDAFAISPFAVTNEDFARFVAATGYVTEAERFGWSFVFHLLASESVIAGAIGSPASTPWWLAIHDAFWLHPEGPDSSIAARMNHPVVHVSWNDAQAYCNWGGVRLPTESEWEFAARGRLERKRYPWGDLLKPDQEHRCNIWQGKFPVKNNASDGYVGTAPVDAYQANGYGLYNVAGNVWEWCADWFTANPSERGPEVNPRGPQAGIERTMKGGSYLCHKSYCNRYRVGARSKNTPDSSTGNIGFRCAKDL</sequence>
<name>A0ABT4DTC6_9BACL</name>
<reference evidence="2 3" key="1">
    <citation type="submission" date="2022-05" db="EMBL/GenBank/DDBJ databases">
        <title>Genome Sequencing of Bee-Associated Microbes.</title>
        <authorList>
            <person name="Dunlap C."/>
        </authorList>
    </citation>
    <scope>NUCLEOTIDE SEQUENCE [LARGE SCALE GENOMIC DNA]</scope>
    <source>
        <strain evidence="2 3">NRRL NRS-1438</strain>
    </source>
</reference>
<dbReference type="RefSeq" id="WP_087431707.1">
    <property type="nucleotide sequence ID" value="NZ_JAMDLV010000034.1"/>
</dbReference>
<dbReference type="SUPFAM" id="SSF56436">
    <property type="entry name" value="C-type lectin-like"/>
    <property type="match status" value="1"/>
</dbReference>
<evidence type="ECO:0000313" key="2">
    <source>
        <dbReference type="EMBL" id="MCY9519256.1"/>
    </source>
</evidence>
<comment type="caution">
    <text evidence="2">The sequence shown here is derived from an EMBL/GenBank/DDBJ whole genome shotgun (WGS) entry which is preliminary data.</text>
</comment>
<keyword evidence="3" id="KW-1185">Reference proteome</keyword>
<accession>A0ABT4DTC6</accession>
<dbReference type="Gene3D" id="3.90.1580.10">
    <property type="entry name" value="paralog of FGE (formylglycine-generating enzyme)"/>
    <property type="match status" value="1"/>
</dbReference>
<dbReference type="InterPro" id="IPR042095">
    <property type="entry name" value="SUMF_sf"/>
</dbReference>
<dbReference type="InterPro" id="IPR005532">
    <property type="entry name" value="SUMF_dom"/>
</dbReference>
<gene>
    <name evidence="2" type="ORF">M5X09_06105</name>
</gene>
<dbReference type="EMBL" id="JAMDLW010000007">
    <property type="protein sequence ID" value="MCY9519256.1"/>
    <property type="molecule type" value="Genomic_DNA"/>
</dbReference>
<dbReference type="InterPro" id="IPR051043">
    <property type="entry name" value="Sulfatase_Mod_Factor_Kinase"/>
</dbReference>
<evidence type="ECO:0000259" key="1">
    <source>
        <dbReference type="Pfam" id="PF03781"/>
    </source>
</evidence>
<dbReference type="InterPro" id="IPR016187">
    <property type="entry name" value="CTDL_fold"/>
</dbReference>
<evidence type="ECO:0000313" key="3">
    <source>
        <dbReference type="Proteomes" id="UP001207626"/>
    </source>
</evidence>
<organism evidence="2 3">
    <name type="scientific">Paenibacillus apiarius</name>
    <dbReference type="NCBI Taxonomy" id="46240"/>
    <lineage>
        <taxon>Bacteria</taxon>
        <taxon>Bacillati</taxon>
        <taxon>Bacillota</taxon>
        <taxon>Bacilli</taxon>
        <taxon>Bacillales</taxon>
        <taxon>Paenibacillaceae</taxon>
        <taxon>Paenibacillus</taxon>
    </lineage>
</organism>
<dbReference type="Proteomes" id="UP001207626">
    <property type="component" value="Unassembled WGS sequence"/>
</dbReference>
<dbReference type="PANTHER" id="PTHR23150">
    <property type="entry name" value="SULFATASE MODIFYING FACTOR 1, 2"/>
    <property type="match status" value="1"/>
</dbReference>
<proteinExistence type="predicted"/>
<dbReference type="Pfam" id="PF03781">
    <property type="entry name" value="FGE-sulfatase"/>
    <property type="match status" value="1"/>
</dbReference>
<feature type="domain" description="Sulfatase-modifying factor enzyme-like" evidence="1">
    <location>
        <begin position="95"/>
        <end position="375"/>
    </location>
</feature>